<dbReference type="InterPro" id="IPR003593">
    <property type="entry name" value="AAA+_ATPase"/>
</dbReference>
<keyword evidence="2" id="KW-1003">Cell membrane</keyword>
<dbReference type="PROSITE" id="PS50893">
    <property type="entry name" value="ABC_TRANSPORTER_2"/>
    <property type="match status" value="1"/>
</dbReference>
<evidence type="ECO:0000313" key="11">
    <source>
        <dbReference type="Proteomes" id="UP000286947"/>
    </source>
</evidence>
<dbReference type="InterPro" id="IPR015853">
    <property type="entry name" value="ABC_transpr_FbpC"/>
</dbReference>
<dbReference type="PANTHER" id="PTHR42781">
    <property type="entry name" value="SPERMIDINE/PUTRESCINE IMPORT ATP-BINDING PROTEIN POTA"/>
    <property type="match status" value="1"/>
</dbReference>
<evidence type="ECO:0000256" key="8">
    <source>
        <dbReference type="ARBA" id="ARBA00023136"/>
    </source>
</evidence>
<dbReference type="Gene3D" id="3.40.50.300">
    <property type="entry name" value="P-loop containing nucleotide triphosphate hydrolases"/>
    <property type="match status" value="1"/>
</dbReference>
<dbReference type="GO" id="GO:0015697">
    <property type="term" value="P:quaternary ammonium group transport"/>
    <property type="evidence" value="ECO:0007669"/>
    <property type="project" value="UniProtKB-ARBA"/>
</dbReference>
<dbReference type="InterPro" id="IPR003439">
    <property type="entry name" value="ABC_transporter-like_ATP-bd"/>
</dbReference>
<keyword evidence="10" id="KW-0378">Hydrolase</keyword>
<evidence type="ECO:0000256" key="6">
    <source>
        <dbReference type="ARBA" id="ARBA00023004"/>
    </source>
</evidence>
<dbReference type="EMBL" id="PQSP01000009">
    <property type="protein sequence ID" value="RUS65778.1"/>
    <property type="molecule type" value="Genomic_DNA"/>
</dbReference>
<keyword evidence="7" id="KW-0406">Ion transport</keyword>
<dbReference type="AlphaFoldDB" id="A0A433SAL3"/>
<dbReference type="PANTHER" id="PTHR42781:SF4">
    <property type="entry name" value="SPERMIDINE_PUTRESCINE IMPORT ATP-BINDING PROTEIN POTA"/>
    <property type="match status" value="1"/>
</dbReference>
<dbReference type="SUPFAM" id="SSF52540">
    <property type="entry name" value="P-loop containing nucleoside triphosphate hydrolases"/>
    <property type="match status" value="1"/>
</dbReference>
<keyword evidence="1" id="KW-0813">Transport</keyword>
<dbReference type="GO" id="GO:0016020">
    <property type="term" value="C:membrane"/>
    <property type="evidence" value="ECO:0007669"/>
    <property type="project" value="InterPro"/>
</dbReference>
<organism evidence="10 11">
    <name type="scientific">Saezia sanguinis</name>
    <dbReference type="NCBI Taxonomy" id="1965230"/>
    <lineage>
        <taxon>Bacteria</taxon>
        <taxon>Pseudomonadati</taxon>
        <taxon>Pseudomonadota</taxon>
        <taxon>Betaproteobacteria</taxon>
        <taxon>Burkholderiales</taxon>
        <taxon>Saeziaceae</taxon>
        <taxon>Saezia</taxon>
    </lineage>
</organism>
<dbReference type="GO" id="GO:0005524">
    <property type="term" value="F:ATP binding"/>
    <property type="evidence" value="ECO:0007669"/>
    <property type="project" value="UniProtKB-KW"/>
</dbReference>
<evidence type="ECO:0000256" key="3">
    <source>
        <dbReference type="ARBA" id="ARBA00022496"/>
    </source>
</evidence>
<evidence type="ECO:0000256" key="2">
    <source>
        <dbReference type="ARBA" id="ARBA00022475"/>
    </source>
</evidence>
<accession>A0A433SAL3</accession>
<keyword evidence="3" id="KW-0410">Iron transport</keyword>
<dbReference type="Pfam" id="PF00005">
    <property type="entry name" value="ABC_tran"/>
    <property type="match status" value="1"/>
</dbReference>
<keyword evidence="11" id="KW-1185">Reference proteome</keyword>
<dbReference type="InterPro" id="IPR008995">
    <property type="entry name" value="Mo/tungstate-bd_C_term_dom"/>
</dbReference>
<evidence type="ECO:0000256" key="7">
    <source>
        <dbReference type="ARBA" id="ARBA00023065"/>
    </source>
</evidence>
<keyword evidence="6" id="KW-0408">Iron</keyword>
<evidence type="ECO:0000256" key="5">
    <source>
        <dbReference type="ARBA" id="ARBA00022840"/>
    </source>
</evidence>
<dbReference type="SUPFAM" id="SSF50331">
    <property type="entry name" value="MOP-like"/>
    <property type="match status" value="1"/>
</dbReference>
<keyword evidence="4" id="KW-0547">Nucleotide-binding</keyword>
<dbReference type="CDD" id="cd03259">
    <property type="entry name" value="ABC_Carb_Solutes_like"/>
    <property type="match status" value="1"/>
</dbReference>
<dbReference type="RefSeq" id="WP_204250902.1">
    <property type="nucleotide sequence ID" value="NZ_PQSP01000009.1"/>
</dbReference>
<dbReference type="EC" id="3.6.3.30" evidence="10"/>
<dbReference type="SMART" id="SM00382">
    <property type="entry name" value="AAA"/>
    <property type="match status" value="1"/>
</dbReference>
<dbReference type="GO" id="GO:0015408">
    <property type="term" value="F:ABC-type ferric iron transporter activity"/>
    <property type="evidence" value="ECO:0007669"/>
    <property type="project" value="InterPro"/>
</dbReference>
<dbReference type="Proteomes" id="UP000286947">
    <property type="component" value="Unassembled WGS sequence"/>
</dbReference>
<reference evidence="10 11" key="1">
    <citation type="submission" date="2018-01" db="EMBL/GenBank/DDBJ databases">
        <title>Saezia sanguinis gen. nov., sp. nov., in the order Burkholderiales isolated from human blood.</title>
        <authorList>
            <person name="Medina-Pascual M.J."/>
            <person name="Valdezate S."/>
            <person name="Monzon S."/>
            <person name="Cuesta I."/>
            <person name="Carrasco G."/>
            <person name="Villalon P."/>
            <person name="Saez-Nieto J.A."/>
        </authorList>
    </citation>
    <scope>NUCLEOTIDE SEQUENCE [LARGE SCALE GENOMIC DNA]</scope>
    <source>
        <strain evidence="10 11">CNM695-12</strain>
    </source>
</reference>
<dbReference type="FunFam" id="3.40.50.300:FF:000425">
    <property type="entry name" value="Probable ABC transporter, ATP-binding subunit"/>
    <property type="match status" value="1"/>
</dbReference>
<dbReference type="InterPro" id="IPR050093">
    <property type="entry name" value="ABC_SmlMolc_Importer"/>
</dbReference>
<dbReference type="Gene3D" id="2.40.50.100">
    <property type="match status" value="1"/>
</dbReference>
<dbReference type="PROSITE" id="PS00211">
    <property type="entry name" value="ABC_TRANSPORTER_1"/>
    <property type="match status" value="1"/>
</dbReference>
<dbReference type="GO" id="GO:0016887">
    <property type="term" value="F:ATP hydrolysis activity"/>
    <property type="evidence" value="ECO:0007669"/>
    <property type="project" value="InterPro"/>
</dbReference>
<dbReference type="InterPro" id="IPR027417">
    <property type="entry name" value="P-loop_NTPase"/>
</dbReference>
<keyword evidence="5 10" id="KW-0067">ATP-binding</keyword>
<sequence>MKTTDMQAPEDTFAEESAEGAGAAALAVTSLSHRYAGARTQVLHDMTLAVQPGEILCLVGPSGCGKSTLLRLIAGLEQVQHGSIRLAGELVAGSGVHTPPEKRGVGMVFQDFALFPHMNLLQNVAFGLNHLPHAQRIAQAQDMLRNVGLEQRAQDAPHQLSGGQQQRVALARALAPHPQVLLLDEPFSNLDVRLRYRLRTDTMHLLKRGRIAAIMVTHDAQEAMFMADHIALMNQGRIVQMGSPETLYRQPVNAFAAEFFGETNRLAGSVRQGQVQTPLGAVAAPGLAEGTAVDVLVRPQAIELHDFATAGAPVCVRAAHMLGAYTLVELDMAGDGEAVPSTALQAYVPDGLPLQLQKRLYARLLPDQGVFVFARSA</sequence>
<gene>
    <name evidence="10" type="primary">fbpC2</name>
    <name evidence="10" type="ORF">CUZ56_02623</name>
</gene>
<protein>
    <submittedName>
        <fullName evidence="10">Fe(3+) ions import ATP-binding protein FbpC 2</fullName>
        <ecNumber evidence="10">3.6.3.30</ecNumber>
    </submittedName>
</protein>
<evidence type="ECO:0000259" key="9">
    <source>
        <dbReference type="PROSITE" id="PS50893"/>
    </source>
</evidence>
<evidence type="ECO:0000256" key="1">
    <source>
        <dbReference type="ARBA" id="ARBA00022448"/>
    </source>
</evidence>
<evidence type="ECO:0000313" key="10">
    <source>
        <dbReference type="EMBL" id="RUS65778.1"/>
    </source>
</evidence>
<proteinExistence type="predicted"/>
<dbReference type="InterPro" id="IPR017871">
    <property type="entry name" value="ABC_transporter-like_CS"/>
</dbReference>
<keyword evidence="8" id="KW-0472">Membrane</keyword>
<evidence type="ECO:0000256" key="4">
    <source>
        <dbReference type="ARBA" id="ARBA00022741"/>
    </source>
</evidence>
<feature type="domain" description="ABC transporter" evidence="9">
    <location>
        <begin position="26"/>
        <end position="260"/>
    </location>
</feature>
<comment type="caution">
    <text evidence="10">The sequence shown here is derived from an EMBL/GenBank/DDBJ whole genome shotgun (WGS) entry which is preliminary data.</text>
</comment>
<name>A0A433SAL3_9BURK</name>